<sequence>MNNLKFSALLILLVISLTFFTGCCPNQLTPPNSDAPVDIRGTILNINPAQVNSNILGTIYVEGPLNEDTFYDKASIKITSSTLIYQVDNQLSSNDQFVQIPFSELQTGMMVEVTFTGPVLESYPVQATAKKVLVLDTFAQ</sequence>
<keyword evidence="1" id="KW-0732">Signal</keyword>
<dbReference type="PROSITE" id="PS51257">
    <property type="entry name" value="PROKAR_LIPOPROTEIN"/>
    <property type="match status" value="1"/>
</dbReference>
<reference evidence="2" key="1">
    <citation type="submission" date="2017-02" db="EMBL/GenBank/DDBJ databases">
        <title>Delving into the versatile metabolic prowess of the omnipresent phylum Bacteroidetes.</title>
        <authorList>
            <person name="Nobu M.K."/>
            <person name="Mei R."/>
            <person name="Narihiro T."/>
            <person name="Kuroda K."/>
            <person name="Liu W.-T."/>
        </authorList>
    </citation>
    <scope>NUCLEOTIDE SEQUENCE</scope>
    <source>
        <strain evidence="2">ADurb.Bin276</strain>
    </source>
</reference>
<dbReference type="Proteomes" id="UP000485569">
    <property type="component" value="Unassembled WGS sequence"/>
</dbReference>
<accession>A0A1V5SN28</accession>
<feature type="signal peptide" evidence="1">
    <location>
        <begin position="1"/>
        <end position="21"/>
    </location>
</feature>
<evidence type="ECO:0000313" key="2">
    <source>
        <dbReference type="EMBL" id="OQA55907.1"/>
    </source>
</evidence>
<gene>
    <name evidence="2" type="ORF">BWY41_01571</name>
</gene>
<evidence type="ECO:0000256" key="1">
    <source>
        <dbReference type="SAM" id="SignalP"/>
    </source>
</evidence>
<dbReference type="InterPro" id="IPR021598">
    <property type="entry name" value="DUF3221"/>
</dbReference>
<organism evidence="2">
    <name type="scientific">Candidatus Atribacter allofermentans</name>
    <dbReference type="NCBI Taxonomy" id="1852833"/>
    <lineage>
        <taxon>Bacteria</taxon>
        <taxon>Pseudomonadati</taxon>
        <taxon>Atribacterota</taxon>
        <taxon>Atribacteria</taxon>
        <taxon>Atribacterales</taxon>
        <taxon>Atribacteraceae</taxon>
        <taxon>Atribacter</taxon>
    </lineage>
</organism>
<comment type="caution">
    <text evidence="2">The sequence shown here is derived from an EMBL/GenBank/DDBJ whole genome shotgun (WGS) entry which is preliminary data.</text>
</comment>
<feature type="chain" id="PRO_5010699489" description="DUF3221 domain-containing protein" evidence="1">
    <location>
        <begin position="22"/>
        <end position="140"/>
    </location>
</feature>
<dbReference type="EMBL" id="MWBQ01000135">
    <property type="protein sequence ID" value="OQA55907.1"/>
    <property type="molecule type" value="Genomic_DNA"/>
</dbReference>
<name>A0A1V5SN28_9BACT</name>
<proteinExistence type="predicted"/>
<protein>
    <recommendedName>
        <fullName evidence="3">DUF3221 domain-containing protein</fullName>
    </recommendedName>
</protein>
<dbReference type="Pfam" id="PF11518">
    <property type="entry name" value="DUF3221"/>
    <property type="match status" value="1"/>
</dbReference>
<evidence type="ECO:0008006" key="3">
    <source>
        <dbReference type="Google" id="ProtNLM"/>
    </source>
</evidence>
<dbReference type="AlphaFoldDB" id="A0A1V5SN28"/>